<comment type="subcellular location">
    <subcellularLocation>
        <location evidence="1">Nucleus</location>
    </subcellularLocation>
</comment>
<evidence type="ECO:0000259" key="14">
    <source>
        <dbReference type="PROSITE" id="PS51134"/>
    </source>
</evidence>
<dbReference type="GO" id="GO:0001006">
    <property type="term" value="F:RNA polymerase III type 3 promoter sequence-specific DNA binding"/>
    <property type="evidence" value="ECO:0007669"/>
    <property type="project" value="TreeGrafter"/>
</dbReference>
<keyword evidence="4" id="KW-0677">Repeat</keyword>
<dbReference type="GO" id="GO:0000126">
    <property type="term" value="C:transcription factor TFIIIB complex"/>
    <property type="evidence" value="ECO:0007669"/>
    <property type="project" value="TreeGrafter"/>
</dbReference>
<dbReference type="SUPFAM" id="SSF57783">
    <property type="entry name" value="Zinc beta-ribbon"/>
    <property type="match status" value="1"/>
</dbReference>
<dbReference type="GO" id="GO:0000995">
    <property type="term" value="F:RNA polymerase III general transcription initiation factor activity"/>
    <property type="evidence" value="ECO:0007669"/>
    <property type="project" value="TreeGrafter"/>
</dbReference>
<sequence>MAPRVCPNKSCKGTSFAYEIQSGEYCCTNCGTVVEESNIVSEITFGESSAGAITVTGSFVGADQAHAGSGGLHGHQGESRLQTIEKTKRRINALAAKLQIQEHISGNAMQHFKLALSHNFVKGRKSHYVVSACLYLSCRIYKTDHMLMDFAEAIFVNVFSIGSTYLQLLKCLGIYQIPTMDPVFFIQRFISKLALSPSDSNTVKNDASRLTQRMGKDWLTIGRRPTGVAAACVLLACRMNNIRVSKAQIVQIAKVGETTVQRRLDEFSNTSAGGLAVGTFRATMIESSADPPSFTRRQELNRKASEKLAKEQEALERGDIIDSDLMKMAREIDENLSEVGQALGKEVQAAEEAEGTNSQTATGEDNADAEGEANAEVETTVEANTETTSEADATTEATSEADAATEATSEADAATEATSEADAATEATSEAVAATEATSEAVAATEASGEVDAEADKGNEEDKNESENEFSDSPQQKSKNKGKEKITDAAAATSETGSTGNSTATTQPKKQPSRAVSFLERYRAQKAEAIAAALAAGNEDIDLSGIGGGIIGRVRENEGPKWVSEVPDDPLCLSDVDDDEVNASVLTASEIEIKTQVWMTMNRDYLIEQENKRLKLEADAAAGIIRAPKKRKKNAAARVKTSTYKLQDGALPSAAETAQQVLKQKAFSKKLNYEAVSTFLFKTGRQH</sequence>
<dbReference type="PANTHER" id="PTHR11618:SF4">
    <property type="entry name" value="TRANSCRIPTION FACTOR IIIB 90 KDA SUBUNIT"/>
    <property type="match status" value="1"/>
</dbReference>
<evidence type="ECO:0000256" key="11">
    <source>
        <dbReference type="ARBA" id="ARBA00031009"/>
    </source>
</evidence>
<dbReference type="OrthoDB" id="511529at2759"/>
<keyword evidence="16" id="KW-1185">Reference proteome</keyword>
<dbReference type="GO" id="GO:0006384">
    <property type="term" value="P:transcription initiation at RNA polymerase III promoter"/>
    <property type="evidence" value="ECO:0007669"/>
    <property type="project" value="UniProtKB-ARBA"/>
</dbReference>
<keyword evidence="10" id="KW-0539">Nucleus</keyword>
<dbReference type="EMBL" id="CP014501">
    <property type="protein sequence ID" value="ANB12436.1"/>
    <property type="molecule type" value="Genomic_DNA"/>
</dbReference>
<dbReference type="SMART" id="SM00385">
    <property type="entry name" value="CYCLIN"/>
    <property type="match status" value="2"/>
</dbReference>
<dbReference type="PROSITE" id="PS51134">
    <property type="entry name" value="ZF_TFIIB"/>
    <property type="match status" value="1"/>
</dbReference>
<dbReference type="Proteomes" id="UP000189580">
    <property type="component" value="Chromosome a"/>
</dbReference>
<comment type="similarity">
    <text evidence="2">Belongs to the TFIIB family.</text>
</comment>
<keyword evidence="7" id="KW-0805">Transcription regulation</keyword>
<dbReference type="Pfam" id="PF00382">
    <property type="entry name" value="TFIIB"/>
    <property type="match status" value="2"/>
</dbReference>
<dbReference type="Pfam" id="PF08271">
    <property type="entry name" value="Zn_Ribbon_TF"/>
    <property type="match status" value="1"/>
</dbReference>
<dbReference type="GeneID" id="30037748"/>
<organism evidence="15 16">
    <name type="scientific">Sugiyamaella lignohabitans</name>
    <dbReference type="NCBI Taxonomy" id="796027"/>
    <lineage>
        <taxon>Eukaryota</taxon>
        <taxon>Fungi</taxon>
        <taxon>Dikarya</taxon>
        <taxon>Ascomycota</taxon>
        <taxon>Saccharomycotina</taxon>
        <taxon>Dipodascomycetes</taxon>
        <taxon>Dipodascales</taxon>
        <taxon>Trichomonascaceae</taxon>
        <taxon>Sugiyamaella</taxon>
    </lineage>
</organism>
<evidence type="ECO:0000256" key="4">
    <source>
        <dbReference type="ARBA" id="ARBA00022737"/>
    </source>
</evidence>
<dbReference type="KEGG" id="slb:AWJ20_689"/>
<keyword evidence="6" id="KW-0862">Zinc</keyword>
<dbReference type="Gene3D" id="1.10.472.10">
    <property type="entry name" value="Cyclin-like"/>
    <property type="match status" value="2"/>
</dbReference>
<dbReference type="GO" id="GO:0097550">
    <property type="term" value="C:transcription preinitiation complex"/>
    <property type="evidence" value="ECO:0007669"/>
    <property type="project" value="TreeGrafter"/>
</dbReference>
<dbReference type="InterPro" id="IPR011665">
    <property type="entry name" value="BRF1_TBP-bd_dom"/>
</dbReference>
<dbReference type="CDD" id="cd20554">
    <property type="entry name" value="CYCLIN_TFIIIB90_rpt2"/>
    <property type="match status" value="1"/>
</dbReference>
<feature type="compositionally biased region" description="Acidic residues" evidence="13">
    <location>
        <begin position="365"/>
        <end position="375"/>
    </location>
</feature>
<evidence type="ECO:0000256" key="3">
    <source>
        <dbReference type="ARBA" id="ARBA00022723"/>
    </source>
</evidence>
<dbReference type="Gene3D" id="1.20.5.650">
    <property type="entry name" value="Single helix bin"/>
    <property type="match status" value="1"/>
</dbReference>
<name>A0A167D3M9_9ASCO</name>
<dbReference type="PANTHER" id="PTHR11618">
    <property type="entry name" value="TRANSCRIPTION INITIATION FACTOR IIB-RELATED"/>
    <property type="match status" value="1"/>
</dbReference>
<reference evidence="15 16" key="1">
    <citation type="submission" date="2016-02" db="EMBL/GenBank/DDBJ databases">
        <title>Complete genome sequence and transcriptome regulation of the pentose utilising yeast Sugiyamaella lignohabitans.</title>
        <authorList>
            <person name="Bellasio M."/>
            <person name="Peymann A."/>
            <person name="Valli M."/>
            <person name="Sipitzky M."/>
            <person name="Graf A."/>
            <person name="Sauer M."/>
            <person name="Marx H."/>
            <person name="Mattanovich D."/>
        </authorList>
    </citation>
    <scope>NUCLEOTIDE SEQUENCE [LARGE SCALE GENOMIC DNA]</scope>
    <source>
        <strain evidence="15 16">CBS 10342</strain>
    </source>
</reference>
<feature type="region of interest" description="Disordered" evidence="13">
    <location>
        <begin position="347"/>
        <end position="515"/>
    </location>
</feature>
<evidence type="ECO:0000256" key="10">
    <source>
        <dbReference type="ARBA" id="ARBA00023242"/>
    </source>
</evidence>
<feature type="compositionally biased region" description="Low complexity" evidence="13">
    <location>
        <begin position="488"/>
        <end position="506"/>
    </location>
</feature>
<evidence type="ECO:0000256" key="5">
    <source>
        <dbReference type="ARBA" id="ARBA00022771"/>
    </source>
</evidence>
<evidence type="ECO:0000313" key="15">
    <source>
        <dbReference type="EMBL" id="ANB12436.1"/>
    </source>
</evidence>
<proteinExistence type="inferred from homology"/>
<evidence type="ECO:0000256" key="13">
    <source>
        <dbReference type="SAM" id="MobiDB-lite"/>
    </source>
</evidence>
<feature type="domain" description="TFIIB-type" evidence="14">
    <location>
        <begin position="2"/>
        <end position="35"/>
    </location>
</feature>
<dbReference type="PROSITE" id="PS00782">
    <property type="entry name" value="TFIIB"/>
    <property type="match status" value="1"/>
</dbReference>
<accession>A0A167D3M9</accession>
<dbReference type="RefSeq" id="XP_018734913.1">
    <property type="nucleotide sequence ID" value="XM_018882644.1"/>
</dbReference>
<dbReference type="GO" id="GO:0070897">
    <property type="term" value="P:transcription preinitiation complex assembly"/>
    <property type="evidence" value="ECO:0007669"/>
    <property type="project" value="InterPro"/>
</dbReference>
<dbReference type="PRINTS" id="PR00685">
    <property type="entry name" value="TIFACTORIIB"/>
</dbReference>
<dbReference type="InterPro" id="IPR013150">
    <property type="entry name" value="TFIIB_cyclin"/>
</dbReference>
<dbReference type="InterPro" id="IPR036915">
    <property type="entry name" value="Cyclin-like_sf"/>
</dbReference>
<dbReference type="Gene3D" id="2.20.25.10">
    <property type="match status" value="1"/>
</dbReference>
<dbReference type="InterPro" id="IPR000812">
    <property type="entry name" value="TFIIB"/>
</dbReference>
<dbReference type="FunFam" id="1.10.472.10:FF:000007">
    <property type="entry name" value="Transcription factor IIIB 90 kDa subunit"/>
    <property type="match status" value="1"/>
</dbReference>
<dbReference type="GO" id="GO:0005634">
    <property type="term" value="C:nucleus"/>
    <property type="evidence" value="ECO:0007669"/>
    <property type="project" value="UniProtKB-SubCell"/>
</dbReference>
<dbReference type="InterPro" id="IPR013137">
    <property type="entry name" value="Znf_TFIIB"/>
</dbReference>
<evidence type="ECO:0000256" key="7">
    <source>
        <dbReference type="ARBA" id="ARBA00023015"/>
    </source>
</evidence>
<keyword evidence="9" id="KW-0804">Transcription</keyword>
<keyword evidence="8" id="KW-0010">Activator</keyword>
<evidence type="ECO:0000256" key="9">
    <source>
        <dbReference type="ARBA" id="ARBA00023163"/>
    </source>
</evidence>
<dbReference type="Pfam" id="PF07741">
    <property type="entry name" value="BRF1"/>
    <property type="match status" value="1"/>
</dbReference>
<keyword evidence="5 12" id="KW-0863">Zinc-finger</keyword>
<dbReference type="GO" id="GO:0008270">
    <property type="term" value="F:zinc ion binding"/>
    <property type="evidence" value="ECO:0007669"/>
    <property type="project" value="UniProtKB-KW"/>
</dbReference>
<evidence type="ECO:0000256" key="6">
    <source>
        <dbReference type="ARBA" id="ARBA00022833"/>
    </source>
</evidence>
<dbReference type="CDD" id="cd20553">
    <property type="entry name" value="CYCLIN_TFIIIB90_rpt1"/>
    <property type="match status" value="1"/>
</dbReference>
<keyword evidence="3" id="KW-0479">Metal-binding</keyword>
<evidence type="ECO:0000313" key="16">
    <source>
        <dbReference type="Proteomes" id="UP000189580"/>
    </source>
</evidence>
<gene>
    <name evidence="15" type="primary">BRF1</name>
    <name evidence="15" type="ORF">AWJ20_689</name>
</gene>
<evidence type="ECO:0000256" key="8">
    <source>
        <dbReference type="ARBA" id="ARBA00023159"/>
    </source>
</evidence>
<feature type="compositionally biased region" description="Low complexity" evidence="13">
    <location>
        <begin position="376"/>
        <end position="448"/>
    </location>
</feature>
<dbReference type="SUPFAM" id="SSF47954">
    <property type="entry name" value="Cyclin-like"/>
    <property type="match status" value="2"/>
</dbReference>
<dbReference type="AlphaFoldDB" id="A0A167D3M9"/>
<dbReference type="InterPro" id="IPR023486">
    <property type="entry name" value="TFIIB_CS"/>
</dbReference>
<dbReference type="InterPro" id="IPR013763">
    <property type="entry name" value="Cyclin-like_dom"/>
</dbReference>
<evidence type="ECO:0000256" key="2">
    <source>
        <dbReference type="ARBA" id="ARBA00010857"/>
    </source>
</evidence>
<evidence type="ECO:0000256" key="1">
    <source>
        <dbReference type="ARBA" id="ARBA00004123"/>
    </source>
</evidence>
<dbReference type="FunFam" id="1.10.472.10:FF:000002">
    <property type="entry name" value="Transcription factor IIIB 90 kDa subunit"/>
    <property type="match status" value="1"/>
</dbReference>
<protein>
    <recommendedName>
        <fullName evidence="11">B-related factor 1</fullName>
    </recommendedName>
</protein>
<dbReference type="GO" id="GO:0017025">
    <property type="term" value="F:TBP-class protein binding"/>
    <property type="evidence" value="ECO:0007669"/>
    <property type="project" value="InterPro"/>
</dbReference>
<evidence type="ECO:0000256" key="12">
    <source>
        <dbReference type="PROSITE-ProRule" id="PRU00469"/>
    </source>
</evidence>